<evidence type="ECO:0000256" key="1">
    <source>
        <dbReference type="SAM" id="MobiDB-lite"/>
    </source>
</evidence>
<keyword evidence="2" id="KW-0732">Signal</keyword>
<evidence type="ECO:0000313" key="4">
    <source>
        <dbReference type="Proteomes" id="UP001168540"/>
    </source>
</evidence>
<organism evidence="3 4">
    <name type="scientific">Crenobacter oryzisoli</name>
    <dbReference type="NCBI Taxonomy" id="3056844"/>
    <lineage>
        <taxon>Bacteria</taxon>
        <taxon>Pseudomonadati</taxon>
        <taxon>Pseudomonadota</taxon>
        <taxon>Betaproteobacteria</taxon>
        <taxon>Neisseriales</taxon>
        <taxon>Neisseriaceae</taxon>
        <taxon>Crenobacter</taxon>
    </lineage>
</organism>
<reference evidence="3" key="1">
    <citation type="submission" date="2023-06" db="EMBL/GenBank/DDBJ databases">
        <authorList>
            <person name="Zhang S."/>
        </authorList>
    </citation>
    <scope>NUCLEOTIDE SEQUENCE</scope>
    <source>
        <strain evidence="3">SG2303</strain>
    </source>
</reference>
<dbReference type="Proteomes" id="UP001168540">
    <property type="component" value="Unassembled WGS sequence"/>
</dbReference>
<dbReference type="RefSeq" id="WP_289832182.1">
    <property type="nucleotide sequence ID" value="NZ_JAUEDK010000074.1"/>
</dbReference>
<gene>
    <name evidence="3" type="ORF">QU481_22275</name>
</gene>
<proteinExistence type="predicted"/>
<sequence length="153" mass="17566">MNVLNKLLIAGLLAGSIATPVLAADTAQPAPQEKSYHHMDPAQREAWIAKRQQELHDKLKLRSNQETAWQRFATAWKPNLHEDFPSRDAIAKMSAPERMDLELKHMKQHEIMMGQRLEALKTFYAQLTPDQKKTFDAETMPRHHHDGAEGHEK</sequence>
<dbReference type="Pfam" id="PF07813">
    <property type="entry name" value="LTXXQ"/>
    <property type="match status" value="1"/>
</dbReference>
<feature type="region of interest" description="Disordered" evidence="1">
    <location>
        <begin position="134"/>
        <end position="153"/>
    </location>
</feature>
<dbReference type="EMBL" id="JAUEDK010000074">
    <property type="protein sequence ID" value="MDN0077551.1"/>
    <property type="molecule type" value="Genomic_DNA"/>
</dbReference>
<dbReference type="InterPro" id="IPR012899">
    <property type="entry name" value="LTXXQ"/>
</dbReference>
<keyword evidence="4" id="KW-1185">Reference proteome</keyword>
<evidence type="ECO:0000256" key="2">
    <source>
        <dbReference type="SAM" id="SignalP"/>
    </source>
</evidence>
<evidence type="ECO:0000313" key="3">
    <source>
        <dbReference type="EMBL" id="MDN0077551.1"/>
    </source>
</evidence>
<protein>
    <submittedName>
        <fullName evidence="3">Spy/CpxP family protein refolding chaperone</fullName>
    </submittedName>
</protein>
<accession>A0ABT7XUS2</accession>
<feature type="chain" id="PRO_5045054862" evidence="2">
    <location>
        <begin position="24"/>
        <end position="153"/>
    </location>
</feature>
<feature type="signal peptide" evidence="2">
    <location>
        <begin position="1"/>
        <end position="23"/>
    </location>
</feature>
<comment type="caution">
    <text evidence="3">The sequence shown here is derived from an EMBL/GenBank/DDBJ whole genome shotgun (WGS) entry which is preliminary data.</text>
</comment>
<name>A0ABT7XUS2_9NEIS</name>